<feature type="region of interest" description="Disordered" evidence="1">
    <location>
        <begin position="155"/>
        <end position="175"/>
    </location>
</feature>
<feature type="signal peptide" evidence="2">
    <location>
        <begin position="1"/>
        <end position="28"/>
    </location>
</feature>
<comment type="caution">
    <text evidence="3">The sequence shown here is derived from an EMBL/GenBank/DDBJ whole genome shotgun (WGS) entry which is preliminary data.</text>
</comment>
<evidence type="ECO:0000256" key="1">
    <source>
        <dbReference type="SAM" id="MobiDB-lite"/>
    </source>
</evidence>
<accession>A0A9P8KXA2</accession>
<dbReference type="Proteomes" id="UP000698800">
    <property type="component" value="Unassembled WGS sequence"/>
</dbReference>
<dbReference type="OrthoDB" id="2322999at2759"/>
<sequence>GFCNFSINSLLMATVSVLYNTLPSLGDAEKRFLDREKVFAIVRNLLAMYENAFGLCLVHAHCTLAEDEIMLARDNISQPENVSSLKEYYPERWLPSGEAYEFTTRPTISPPADLIKAFNDLTSHIGVLGLYYINGQDEGKMVEHRGTQKYLEPIDRYQRSSSSQSHRNSVESWQR</sequence>
<evidence type="ECO:0000256" key="2">
    <source>
        <dbReference type="SAM" id="SignalP"/>
    </source>
</evidence>
<feature type="non-terminal residue" evidence="3">
    <location>
        <position position="1"/>
    </location>
</feature>
<dbReference type="AlphaFoldDB" id="A0A9P8KXA2"/>
<organism evidence="3 4">
    <name type="scientific">Glutinoglossum americanum</name>
    <dbReference type="NCBI Taxonomy" id="1670608"/>
    <lineage>
        <taxon>Eukaryota</taxon>
        <taxon>Fungi</taxon>
        <taxon>Dikarya</taxon>
        <taxon>Ascomycota</taxon>
        <taxon>Pezizomycotina</taxon>
        <taxon>Geoglossomycetes</taxon>
        <taxon>Geoglossales</taxon>
        <taxon>Geoglossaceae</taxon>
        <taxon>Glutinoglossum</taxon>
    </lineage>
</organism>
<reference evidence="3" key="1">
    <citation type="submission" date="2021-03" db="EMBL/GenBank/DDBJ databases">
        <title>Comparative genomics and phylogenomic investigation of the class Geoglossomycetes provide insights into ecological specialization and systematics.</title>
        <authorList>
            <person name="Melie T."/>
            <person name="Pirro S."/>
            <person name="Miller A.N."/>
            <person name="Quandt A."/>
        </authorList>
    </citation>
    <scope>NUCLEOTIDE SEQUENCE</scope>
    <source>
        <strain evidence="3">GBOQ0MN5Z8</strain>
    </source>
</reference>
<keyword evidence="4" id="KW-1185">Reference proteome</keyword>
<evidence type="ECO:0000313" key="3">
    <source>
        <dbReference type="EMBL" id="KAH0536514.1"/>
    </source>
</evidence>
<keyword evidence="2" id="KW-0732">Signal</keyword>
<gene>
    <name evidence="3" type="ORF">FGG08_006610</name>
</gene>
<feature type="compositionally biased region" description="Low complexity" evidence="1">
    <location>
        <begin position="160"/>
        <end position="175"/>
    </location>
</feature>
<evidence type="ECO:0000313" key="4">
    <source>
        <dbReference type="Proteomes" id="UP000698800"/>
    </source>
</evidence>
<name>A0A9P8KXA2_9PEZI</name>
<proteinExistence type="predicted"/>
<protein>
    <submittedName>
        <fullName evidence="3">Uncharacterized protein</fullName>
    </submittedName>
</protein>
<feature type="chain" id="PRO_5040473859" evidence="2">
    <location>
        <begin position="29"/>
        <end position="175"/>
    </location>
</feature>
<dbReference type="EMBL" id="JAGHQL010000200">
    <property type="protein sequence ID" value="KAH0536514.1"/>
    <property type="molecule type" value="Genomic_DNA"/>
</dbReference>